<dbReference type="Gene3D" id="3.40.50.720">
    <property type="entry name" value="NAD(P)-binding Rossmann-like Domain"/>
    <property type="match status" value="1"/>
</dbReference>
<sequence length="371" mass="40547">MASQYQVVLYGASGYTGKLAAWKLAERGIPFIAAGRNADRLKAEMARIPELEGHDYQCVGVEHNRASLAELFKGRKVVLNVVGPFMQLGEPVVQAALHAGCHYFDTTGETDWMLYLQKEYGAAFAAKELALCPANSYMWTEGAIAAEIALETPGIDSLDLMYYGDSQISVASTMSFLRMCTKPMYYLKGGELVQWPWAQAYDVAVPGVHRILKGMPWGGAGEPVWYHGDPRVKNCQVLFALGNQDMMMAVLDVLKNFEKDHRNLDAAAQEQVTNAIGQQITQVEPPRENPEVHRALVSCQARGNTQSVSVILRGSCAYSQTGVFAAEAAQRVLGKQLKAVGFGSGARILGARQLLAAQANEGFLSWEVKTH</sequence>
<protein>
    <submittedName>
        <fullName evidence="3">Saccharopine dehydrogenase NADP-binding domain-containing protein</fullName>
    </submittedName>
</protein>
<evidence type="ECO:0000259" key="2">
    <source>
        <dbReference type="Pfam" id="PF19362"/>
    </source>
</evidence>
<dbReference type="SUPFAM" id="SSF51735">
    <property type="entry name" value="NAD(P)-binding Rossmann-fold domains"/>
    <property type="match status" value="1"/>
</dbReference>
<feature type="domain" description="DUF5938" evidence="2">
    <location>
        <begin position="140"/>
        <end position="364"/>
    </location>
</feature>
<gene>
    <name evidence="3" type="ORF">GCM10022279_27230</name>
</gene>
<evidence type="ECO:0000313" key="3">
    <source>
        <dbReference type="EMBL" id="GAA4001846.1"/>
    </source>
</evidence>
<dbReference type="Pfam" id="PF19362">
    <property type="entry name" value="DUF5938"/>
    <property type="match status" value="1"/>
</dbReference>
<dbReference type="InterPro" id="IPR005097">
    <property type="entry name" value="Sacchrp_dh_NADP-bd"/>
</dbReference>
<feature type="domain" description="Saccharopine dehydrogenase NADP binding" evidence="1">
    <location>
        <begin position="7"/>
        <end position="122"/>
    </location>
</feature>
<accession>A0ABP7RT25</accession>
<dbReference type="RefSeq" id="WP_103045322.1">
    <property type="nucleotide sequence ID" value="NZ_BAABBP010000029.1"/>
</dbReference>
<name>A0ABP7RT25_9BURK</name>
<dbReference type="PANTHER" id="PTHR43781:SF1">
    <property type="entry name" value="SACCHAROPINE DEHYDROGENASE"/>
    <property type="match status" value="1"/>
</dbReference>
<organism evidence="3 4">
    <name type="scientific">Comamonas faecalis</name>
    <dbReference type="NCBI Taxonomy" id="1387849"/>
    <lineage>
        <taxon>Bacteria</taxon>
        <taxon>Pseudomonadati</taxon>
        <taxon>Pseudomonadota</taxon>
        <taxon>Betaproteobacteria</taxon>
        <taxon>Burkholderiales</taxon>
        <taxon>Comamonadaceae</taxon>
        <taxon>Comamonas</taxon>
    </lineage>
</organism>
<dbReference type="Pfam" id="PF03435">
    <property type="entry name" value="Sacchrp_dh_NADP"/>
    <property type="match status" value="1"/>
</dbReference>
<dbReference type="EMBL" id="BAABBP010000029">
    <property type="protein sequence ID" value="GAA4001846.1"/>
    <property type="molecule type" value="Genomic_DNA"/>
</dbReference>
<dbReference type="PANTHER" id="PTHR43781">
    <property type="entry name" value="SACCHAROPINE DEHYDROGENASE"/>
    <property type="match status" value="1"/>
</dbReference>
<keyword evidence="4" id="KW-1185">Reference proteome</keyword>
<evidence type="ECO:0000313" key="4">
    <source>
        <dbReference type="Proteomes" id="UP001501627"/>
    </source>
</evidence>
<evidence type="ECO:0000259" key="1">
    <source>
        <dbReference type="Pfam" id="PF03435"/>
    </source>
</evidence>
<dbReference type="Proteomes" id="UP001501627">
    <property type="component" value="Unassembled WGS sequence"/>
</dbReference>
<proteinExistence type="predicted"/>
<dbReference type="InterPro" id="IPR036291">
    <property type="entry name" value="NAD(P)-bd_dom_sf"/>
</dbReference>
<reference evidence="4" key="1">
    <citation type="journal article" date="2019" name="Int. J. Syst. Evol. Microbiol.">
        <title>The Global Catalogue of Microorganisms (GCM) 10K type strain sequencing project: providing services to taxonomists for standard genome sequencing and annotation.</title>
        <authorList>
            <consortium name="The Broad Institute Genomics Platform"/>
            <consortium name="The Broad Institute Genome Sequencing Center for Infectious Disease"/>
            <person name="Wu L."/>
            <person name="Ma J."/>
        </authorList>
    </citation>
    <scope>NUCLEOTIDE SEQUENCE [LARGE SCALE GENOMIC DNA]</scope>
    <source>
        <strain evidence="4">JCM 17561</strain>
    </source>
</reference>
<dbReference type="InterPro" id="IPR045982">
    <property type="entry name" value="DUF5938"/>
</dbReference>
<comment type="caution">
    <text evidence="3">The sequence shown here is derived from an EMBL/GenBank/DDBJ whole genome shotgun (WGS) entry which is preliminary data.</text>
</comment>